<gene>
    <name evidence="1" type="ORF">OBBRIDRAFT_563824</name>
</gene>
<accession>A0A8E2AFK3</accession>
<name>A0A8E2AFK3_9APHY</name>
<dbReference type="AlphaFoldDB" id="A0A8E2AFK3"/>
<evidence type="ECO:0000313" key="2">
    <source>
        <dbReference type="Proteomes" id="UP000250043"/>
    </source>
</evidence>
<protein>
    <submittedName>
        <fullName evidence="1">Uncharacterized protein</fullName>
    </submittedName>
</protein>
<sequence length="118" mass="13129">MTDCTNCHNFINHTSLISMPVDAQDHNEMVFSVFRRKLAGDPDSFTTTADLLARWLSSSRAYYLRARPTIVNLLETNAAQMCSGGLLPKITWSSSPLCTNLHHRSRASRTARSPCTGN</sequence>
<reference evidence="1 2" key="1">
    <citation type="submission" date="2016-07" db="EMBL/GenBank/DDBJ databases">
        <title>Draft genome of the white-rot fungus Obba rivulosa 3A-2.</title>
        <authorList>
            <consortium name="DOE Joint Genome Institute"/>
            <person name="Miettinen O."/>
            <person name="Riley R."/>
            <person name="Acob R."/>
            <person name="Barry K."/>
            <person name="Cullen D."/>
            <person name="De Vries R."/>
            <person name="Hainaut M."/>
            <person name="Hatakka A."/>
            <person name="Henrissat B."/>
            <person name="Hilden K."/>
            <person name="Kuo R."/>
            <person name="Labutti K."/>
            <person name="Lipzen A."/>
            <person name="Makela M.R."/>
            <person name="Sandor L."/>
            <person name="Spatafora J.W."/>
            <person name="Grigoriev I.V."/>
            <person name="Hibbett D.S."/>
        </authorList>
    </citation>
    <scope>NUCLEOTIDE SEQUENCE [LARGE SCALE GENOMIC DNA]</scope>
    <source>
        <strain evidence="1 2">3A-2</strain>
    </source>
</reference>
<dbReference type="OrthoDB" id="3040699at2759"/>
<organism evidence="1 2">
    <name type="scientific">Obba rivulosa</name>
    <dbReference type="NCBI Taxonomy" id="1052685"/>
    <lineage>
        <taxon>Eukaryota</taxon>
        <taxon>Fungi</taxon>
        <taxon>Dikarya</taxon>
        <taxon>Basidiomycota</taxon>
        <taxon>Agaricomycotina</taxon>
        <taxon>Agaricomycetes</taxon>
        <taxon>Polyporales</taxon>
        <taxon>Gelatoporiaceae</taxon>
        <taxon>Obba</taxon>
    </lineage>
</organism>
<dbReference type="Proteomes" id="UP000250043">
    <property type="component" value="Unassembled WGS sequence"/>
</dbReference>
<dbReference type="EMBL" id="KV722998">
    <property type="protein sequence ID" value="OCH83556.1"/>
    <property type="molecule type" value="Genomic_DNA"/>
</dbReference>
<keyword evidence="2" id="KW-1185">Reference proteome</keyword>
<evidence type="ECO:0000313" key="1">
    <source>
        <dbReference type="EMBL" id="OCH83556.1"/>
    </source>
</evidence>
<proteinExistence type="predicted"/>